<dbReference type="EMBL" id="MJIH01000001">
    <property type="protein sequence ID" value="OLR65183.1"/>
    <property type="molecule type" value="Genomic_DNA"/>
</dbReference>
<sequence length="259" mass="30321">MIYDIRNSELAIETLINLTNVPKNVWINSSRDVKKTDYTQIVEWLINEYRIKELNCDDIDFIFSHITTSNNGCESIKKYGLLDLRESYFLKDSELRKMLDSNGIEIDIENKLLKYKNNTFNINFEIDCPSTDIVEKLAWKIGYKFYFDYNICGFLTLENSAYSGNIHKRPEILLNIDQLLDLQLSKKWTSETIAYEVVTKARGDLIDNEGSNNSRWISYLCKAYDIAFCGQTENIILLKRGVKIPKENVLEIKKFSKWK</sequence>
<evidence type="ECO:0000313" key="2">
    <source>
        <dbReference type="Proteomes" id="UP000187166"/>
    </source>
</evidence>
<evidence type="ECO:0000313" key="1">
    <source>
        <dbReference type="EMBL" id="OLR65183.1"/>
    </source>
</evidence>
<keyword evidence="2" id="KW-1185">Reference proteome</keyword>
<comment type="caution">
    <text evidence="1">The sequence shown here is derived from an EMBL/GenBank/DDBJ whole genome shotgun (WGS) entry which is preliminary data.</text>
</comment>
<gene>
    <name evidence="1" type="ORF">BIV18_06475</name>
</gene>
<name>A0A1U7M0L8_9FIRM</name>
<organism evidence="1 2">
    <name type="scientific">Peptoniphilus porci</name>
    <dbReference type="NCBI Taxonomy" id="2652280"/>
    <lineage>
        <taxon>Bacteria</taxon>
        <taxon>Bacillati</taxon>
        <taxon>Bacillota</taxon>
        <taxon>Tissierellia</taxon>
        <taxon>Tissierellales</taxon>
        <taxon>Peptoniphilaceae</taxon>
        <taxon>Peptoniphilus</taxon>
    </lineage>
</organism>
<dbReference type="STRING" id="1465756.BIV18_06475"/>
<accession>A0A1U7M0L8</accession>
<dbReference type="Proteomes" id="UP000187166">
    <property type="component" value="Unassembled WGS sequence"/>
</dbReference>
<dbReference type="AlphaFoldDB" id="A0A1U7M0L8"/>
<proteinExistence type="predicted"/>
<reference evidence="1 2" key="1">
    <citation type="journal article" date="2016" name="Appl. Environ. Microbiol.">
        <title>Function and Phylogeny of Bacterial Butyryl Coenzyme A:Acetate Transferases and Their Diversity in the Proximal Colon of Swine.</title>
        <authorList>
            <person name="Trachsel J."/>
            <person name="Bayles D.O."/>
            <person name="Looft T."/>
            <person name="Levine U.Y."/>
            <person name="Allen H.K."/>
        </authorList>
    </citation>
    <scope>NUCLEOTIDE SEQUENCE [LARGE SCALE GENOMIC DNA]</scope>
    <source>
        <strain evidence="1 2">35-6-1</strain>
    </source>
</reference>
<protein>
    <submittedName>
        <fullName evidence="1">Uncharacterized protein</fullName>
    </submittedName>
</protein>